<keyword evidence="4" id="KW-1185">Reference proteome</keyword>
<dbReference type="Proteomes" id="UP000032180">
    <property type="component" value="Chromosome 11"/>
</dbReference>
<accession>A0A0D9XQZ7</accession>
<dbReference type="FunFam" id="3.40.50.150:FF:000530">
    <property type="entry name" value="Os11g0256900 protein"/>
    <property type="match status" value="1"/>
</dbReference>
<organism evidence="3 4">
    <name type="scientific">Leersia perrieri</name>
    <dbReference type="NCBI Taxonomy" id="77586"/>
    <lineage>
        <taxon>Eukaryota</taxon>
        <taxon>Viridiplantae</taxon>
        <taxon>Streptophyta</taxon>
        <taxon>Embryophyta</taxon>
        <taxon>Tracheophyta</taxon>
        <taxon>Spermatophyta</taxon>
        <taxon>Magnoliopsida</taxon>
        <taxon>Liliopsida</taxon>
        <taxon>Poales</taxon>
        <taxon>Poaceae</taxon>
        <taxon>BOP clade</taxon>
        <taxon>Oryzoideae</taxon>
        <taxon>Oryzeae</taxon>
        <taxon>Oryzinae</taxon>
        <taxon>Leersia</taxon>
    </lineage>
</organism>
<evidence type="ECO:0008006" key="5">
    <source>
        <dbReference type="Google" id="ProtNLM"/>
    </source>
</evidence>
<dbReference type="STRING" id="77586.A0A0D9XQZ7"/>
<reference evidence="3 4" key="1">
    <citation type="submission" date="2012-08" db="EMBL/GenBank/DDBJ databases">
        <title>Oryza genome evolution.</title>
        <authorList>
            <person name="Wing R.A."/>
        </authorList>
    </citation>
    <scope>NUCLEOTIDE SEQUENCE</scope>
</reference>
<proteinExistence type="predicted"/>
<dbReference type="PANTHER" id="PTHR31009">
    <property type="entry name" value="S-ADENOSYL-L-METHIONINE:CARBOXYL METHYLTRANSFERASE FAMILY PROTEIN"/>
    <property type="match status" value="1"/>
</dbReference>
<dbReference type="Gene3D" id="3.40.50.150">
    <property type="entry name" value="Vaccinia Virus protein VP39"/>
    <property type="match status" value="1"/>
</dbReference>
<dbReference type="GO" id="GO:0008168">
    <property type="term" value="F:methyltransferase activity"/>
    <property type="evidence" value="ECO:0007669"/>
    <property type="project" value="InterPro"/>
</dbReference>
<dbReference type="InterPro" id="IPR005299">
    <property type="entry name" value="MeTrfase_7"/>
</dbReference>
<dbReference type="SUPFAM" id="SSF53335">
    <property type="entry name" value="S-adenosyl-L-methionine-dependent methyltransferases"/>
    <property type="match status" value="1"/>
</dbReference>
<dbReference type="HOGENOM" id="CLU_019628_2_1_1"/>
<keyword evidence="1" id="KW-0479">Metal-binding</keyword>
<sequence>MIEKAIKEVCTDLQARSMVVADLGCSYGANTYLFISEVIAAISDKNGTDNNITEVQFFLNDLPSNDFNHIFQSLEQFKQSIAQEYAGRGLQPPSYYVAGVSGSFYNRLLPCNTVHFFHSSYSLMWLSQVPEHLDSRMNEGNIQIGATTPQVVRNLYFNQFKKDFSRFLHHRCRELVPGGQMVLTVLGRKSDDTENRNGLVTELLSQALRTLVEKGRVEKEKLDSFNLPFYRPSADELKLLIQQSEVFDIVDIQQWIMNTDPMDNSEMEEDCNTTIAATTTSRPVAVELPGD</sequence>
<reference evidence="3" key="3">
    <citation type="submission" date="2015-04" db="UniProtKB">
        <authorList>
            <consortium name="EnsemblPlants"/>
        </authorList>
    </citation>
    <scope>IDENTIFICATION</scope>
</reference>
<evidence type="ECO:0000256" key="1">
    <source>
        <dbReference type="ARBA" id="ARBA00022723"/>
    </source>
</evidence>
<dbReference type="Pfam" id="PF03492">
    <property type="entry name" value="Methyltransf_7"/>
    <property type="match status" value="1"/>
</dbReference>
<dbReference type="GO" id="GO:0046872">
    <property type="term" value="F:metal ion binding"/>
    <property type="evidence" value="ECO:0007669"/>
    <property type="project" value="UniProtKB-KW"/>
</dbReference>
<evidence type="ECO:0000256" key="2">
    <source>
        <dbReference type="ARBA" id="ARBA00022842"/>
    </source>
</evidence>
<dbReference type="AlphaFoldDB" id="A0A0D9XQZ7"/>
<protein>
    <recommendedName>
        <fullName evidence="5">SAM dependent carboxyl methyltransferase</fullName>
    </recommendedName>
</protein>
<dbReference type="EnsemblPlants" id="LPERR11G07740.1">
    <property type="protein sequence ID" value="LPERR11G07740.1"/>
    <property type="gene ID" value="LPERR11G07740"/>
</dbReference>
<dbReference type="Gramene" id="LPERR11G07740.1">
    <property type="protein sequence ID" value="LPERR11G07740.1"/>
    <property type="gene ID" value="LPERR11G07740"/>
</dbReference>
<dbReference type="InterPro" id="IPR042086">
    <property type="entry name" value="MeTrfase_capping"/>
</dbReference>
<evidence type="ECO:0000313" key="4">
    <source>
        <dbReference type="Proteomes" id="UP000032180"/>
    </source>
</evidence>
<dbReference type="Gene3D" id="1.10.1200.270">
    <property type="entry name" value="Methyltransferase, alpha-helical capping domain"/>
    <property type="match status" value="1"/>
</dbReference>
<dbReference type="InterPro" id="IPR029063">
    <property type="entry name" value="SAM-dependent_MTases_sf"/>
</dbReference>
<dbReference type="eggNOG" id="ENOG502QQYU">
    <property type="taxonomic scope" value="Eukaryota"/>
</dbReference>
<evidence type="ECO:0000313" key="3">
    <source>
        <dbReference type="EnsemblPlants" id="LPERR11G07740.1"/>
    </source>
</evidence>
<name>A0A0D9XQZ7_9ORYZ</name>
<keyword evidence="2" id="KW-0460">Magnesium</keyword>
<reference evidence="4" key="2">
    <citation type="submission" date="2013-12" db="EMBL/GenBank/DDBJ databases">
        <authorList>
            <person name="Yu Y."/>
            <person name="Lee S."/>
            <person name="de Baynast K."/>
            <person name="Wissotski M."/>
            <person name="Liu L."/>
            <person name="Talag J."/>
            <person name="Goicoechea J."/>
            <person name="Angelova A."/>
            <person name="Jetty R."/>
            <person name="Kudrna D."/>
            <person name="Golser W."/>
            <person name="Rivera L."/>
            <person name="Zhang J."/>
            <person name="Wing R."/>
        </authorList>
    </citation>
    <scope>NUCLEOTIDE SEQUENCE</scope>
</reference>